<evidence type="ECO:0000313" key="2">
    <source>
        <dbReference type="EMBL" id="BAD93766.1"/>
    </source>
</evidence>
<proteinExistence type="evidence at transcript level"/>
<accession>Q56XD7</accession>
<name>Q56XD7_ARATH</name>
<reference evidence="2" key="1">
    <citation type="submission" date="2005-03" db="EMBL/GenBank/DDBJ databases">
        <title>Large-scale analysis of RIKEN Arabidopsis full-length (RAFL) cDNAs.</title>
        <authorList>
            <person name="Totoki Y."/>
            <person name="Seki M."/>
            <person name="Ishida J."/>
            <person name="Nakajima M."/>
            <person name="Enju A."/>
            <person name="Kamiya A."/>
            <person name="Narusaka M."/>
            <person name="Shin-i T."/>
            <person name="Nakagawa M."/>
            <person name="Sakamoto N."/>
            <person name="Oishi K."/>
            <person name="Kohara Y."/>
            <person name="Kobayashi M."/>
            <person name="Toyoda A."/>
            <person name="Sakaki Y."/>
            <person name="Sakurai T."/>
            <person name="Iida K."/>
            <person name="Akiyama K."/>
            <person name="Satou M."/>
            <person name="Toyoda T."/>
            <person name="Konagaya A."/>
            <person name="Carninci P."/>
            <person name="Kawai J."/>
            <person name="Hayashizaki Y."/>
            <person name="Shinozaki K."/>
        </authorList>
    </citation>
    <scope>NUCLEOTIDE SEQUENCE</scope>
</reference>
<organism evidence="2">
    <name type="scientific">Arabidopsis thaliana</name>
    <name type="common">Mouse-ear cress</name>
    <dbReference type="NCBI Taxonomy" id="3702"/>
    <lineage>
        <taxon>Eukaryota</taxon>
        <taxon>Viridiplantae</taxon>
        <taxon>Streptophyta</taxon>
        <taxon>Embryophyta</taxon>
        <taxon>Tracheophyta</taxon>
        <taxon>Spermatophyta</taxon>
        <taxon>Magnoliopsida</taxon>
        <taxon>eudicotyledons</taxon>
        <taxon>Gunneridae</taxon>
        <taxon>Pentapetalae</taxon>
        <taxon>rosids</taxon>
        <taxon>malvids</taxon>
        <taxon>Brassicales</taxon>
        <taxon>Brassicaceae</taxon>
        <taxon>Camelineae</taxon>
        <taxon>Arabidopsis</taxon>
    </lineage>
</organism>
<dbReference type="AlphaFoldDB" id="Q56XD7"/>
<protein>
    <submittedName>
        <fullName evidence="2">Uncharacterized protein</fullName>
    </submittedName>
</protein>
<evidence type="ECO:0000256" key="1">
    <source>
        <dbReference type="SAM" id="MobiDB-lite"/>
    </source>
</evidence>
<feature type="region of interest" description="Disordered" evidence="1">
    <location>
        <begin position="1"/>
        <end position="33"/>
    </location>
</feature>
<dbReference type="EMBL" id="AK221738">
    <property type="protein sequence ID" value="BAD93766.1"/>
    <property type="molecule type" value="mRNA"/>
</dbReference>
<sequence length="66" mass="6916">MACPYGSKSLSRLKKSRTGAPTQGFSLGPSKRSLSQTGSIEIFVAPRANSAIALKNRLAPNPSQIA</sequence>